<keyword evidence="2" id="KW-0472">Membrane</keyword>
<feature type="transmembrane region" description="Helical" evidence="2">
    <location>
        <begin position="275"/>
        <end position="296"/>
    </location>
</feature>
<dbReference type="OrthoDB" id="265625at2"/>
<evidence type="ECO:0000313" key="3">
    <source>
        <dbReference type="EMBL" id="AMY11490.1"/>
    </source>
</evidence>
<evidence type="ECO:0000256" key="1">
    <source>
        <dbReference type="SAM" id="MobiDB-lite"/>
    </source>
</evidence>
<feature type="transmembrane region" description="Helical" evidence="2">
    <location>
        <begin position="61"/>
        <end position="80"/>
    </location>
</feature>
<evidence type="ECO:0000256" key="2">
    <source>
        <dbReference type="SAM" id="Phobius"/>
    </source>
</evidence>
<dbReference type="AlphaFoldDB" id="A0A143PTR8"/>
<dbReference type="Pfam" id="PF12679">
    <property type="entry name" value="ABC2_membrane_2"/>
    <property type="match status" value="1"/>
</dbReference>
<accession>A0A143PTR8</accession>
<keyword evidence="2" id="KW-1133">Transmembrane helix</keyword>
<dbReference type="Proteomes" id="UP000076079">
    <property type="component" value="Chromosome"/>
</dbReference>
<feature type="region of interest" description="Disordered" evidence="1">
    <location>
        <begin position="1"/>
        <end position="32"/>
    </location>
</feature>
<name>A0A143PTR8_LUTPR</name>
<gene>
    <name evidence="3" type="ORF">LuPra_04740</name>
</gene>
<proteinExistence type="predicted"/>
<dbReference type="GO" id="GO:0140359">
    <property type="term" value="F:ABC-type transporter activity"/>
    <property type="evidence" value="ECO:0007669"/>
    <property type="project" value="InterPro"/>
</dbReference>
<reference evidence="3 4" key="1">
    <citation type="journal article" date="2016" name="Genome Announc.">
        <title>First Complete Genome Sequence of a Subdivision 6 Acidobacterium Strain.</title>
        <authorList>
            <person name="Huang S."/>
            <person name="Vieira S."/>
            <person name="Bunk B."/>
            <person name="Riedel T."/>
            <person name="Sproer C."/>
            <person name="Overmann J."/>
        </authorList>
    </citation>
    <scope>NUCLEOTIDE SEQUENCE [LARGE SCALE GENOMIC DNA]</scope>
    <source>
        <strain evidence="4">DSM 100886 HEG_-6_39</strain>
    </source>
</reference>
<protein>
    <submittedName>
        <fullName evidence="3">ABC-type transport system involved in multi-copper enzyme maturation, permease component</fullName>
    </submittedName>
</protein>
<feature type="transmembrane region" description="Helical" evidence="2">
    <location>
        <begin position="100"/>
        <end position="122"/>
    </location>
</feature>
<feature type="transmembrane region" description="Helical" evidence="2">
    <location>
        <begin position="195"/>
        <end position="213"/>
    </location>
</feature>
<dbReference type="KEGG" id="abac:LuPra_04740"/>
<feature type="transmembrane region" description="Helical" evidence="2">
    <location>
        <begin position="220"/>
        <end position="241"/>
    </location>
</feature>
<feature type="transmembrane region" description="Helical" evidence="2">
    <location>
        <begin position="154"/>
        <end position="175"/>
    </location>
</feature>
<keyword evidence="2" id="KW-0812">Transmembrane</keyword>
<reference evidence="4" key="2">
    <citation type="submission" date="2016-04" db="EMBL/GenBank/DDBJ databases">
        <title>First Complete Genome Sequence of a Subdivision 6 Acidobacterium.</title>
        <authorList>
            <person name="Huang S."/>
            <person name="Vieira S."/>
            <person name="Bunk B."/>
            <person name="Riedel T."/>
            <person name="Sproeer C."/>
            <person name="Overmann J."/>
        </authorList>
    </citation>
    <scope>NUCLEOTIDE SEQUENCE [LARGE SCALE GENOMIC DNA]</scope>
    <source>
        <strain evidence="4">DSM 100886 HEG_-6_39</strain>
    </source>
</reference>
<dbReference type="EMBL" id="CP015136">
    <property type="protein sequence ID" value="AMY11490.1"/>
    <property type="molecule type" value="Genomic_DNA"/>
</dbReference>
<sequence length="309" mass="33514">MNVTAEVTPGSDVAGKSVPVTRDPIPGTPASRGAASLSLWRASARIFDLSLDQMLWSRRTVFMALVVGGPLLIALAVRVIDMFAAQGGVQIDGVKVGSAAIFGLMVWVFYLRFAVPVLAVFYGTSLMADEVEDKTITYLFSRPIPRGAVLLGKYLAYLVCTVAVVLPSVVLVYLLIMSRPGASLAGGFMDLVKDLVVIVLGLAAYGAVFAWVGAQFKRPLLTGLAFVFAWEPAMLVIPGYLRRFSVAYYLQGLVPQAMPTDDSTASLLTSLFREFPTVGTSLFWLVLITATTLWLAMRTVTRREYVLEQ</sequence>
<dbReference type="RefSeq" id="WP_157899587.1">
    <property type="nucleotide sequence ID" value="NZ_CP015136.1"/>
</dbReference>
<organism evidence="3 4">
    <name type="scientific">Luteitalea pratensis</name>
    <dbReference type="NCBI Taxonomy" id="1855912"/>
    <lineage>
        <taxon>Bacteria</taxon>
        <taxon>Pseudomonadati</taxon>
        <taxon>Acidobacteriota</taxon>
        <taxon>Vicinamibacteria</taxon>
        <taxon>Vicinamibacterales</taxon>
        <taxon>Vicinamibacteraceae</taxon>
        <taxon>Luteitalea</taxon>
    </lineage>
</organism>
<evidence type="ECO:0000313" key="4">
    <source>
        <dbReference type="Proteomes" id="UP000076079"/>
    </source>
</evidence>
<dbReference type="STRING" id="1855912.LuPra_04740"/>
<dbReference type="GO" id="GO:0005886">
    <property type="term" value="C:plasma membrane"/>
    <property type="evidence" value="ECO:0007669"/>
    <property type="project" value="UniProtKB-SubCell"/>
</dbReference>
<keyword evidence="4" id="KW-1185">Reference proteome</keyword>